<name>X0Y854_9ZZZZ</name>
<evidence type="ECO:0000313" key="1">
    <source>
        <dbReference type="EMBL" id="GAG52049.1"/>
    </source>
</evidence>
<dbReference type="Pfam" id="PF13385">
    <property type="entry name" value="Laminin_G_3"/>
    <property type="match status" value="1"/>
</dbReference>
<dbReference type="SUPFAM" id="SSF49899">
    <property type="entry name" value="Concanavalin A-like lectins/glucanases"/>
    <property type="match status" value="1"/>
</dbReference>
<organism evidence="1">
    <name type="scientific">marine sediment metagenome</name>
    <dbReference type="NCBI Taxonomy" id="412755"/>
    <lineage>
        <taxon>unclassified sequences</taxon>
        <taxon>metagenomes</taxon>
        <taxon>ecological metagenomes</taxon>
    </lineage>
</organism>
<accession>X0Y854</accession>
<comment type="caution">
    <text evidence="1">The sequence shown here is derived from an EMBL/GenBank/DDBJ whole genome shotgun (WGS) entry which is preliminary data.</text>
</comment>
<proteinExistence type="predicted"/>
<evidence type="ECO:0008006" key="2">
    <source>
        <dbReference type="Google" id="ProtNLM"/>
    </source>
</evidence>
<reference evidence="1" key="1">
    <citation type="journal article" date="2014" name="Front. Microbiol.">
        <title>High frequency of phylogenetically diverse reductive dehalogenase-homologous genes in deep subseafloor sedimentary metagenomes.</title>
        <authorList>
            <person name="Kawai M."/>
            <person name="Futagami T."/>
            <person name="Toyoda A."/>
            <person name="Takaki Y."/>
            <person name="Nishi S."/>
            <person name="Hori S."/>
            <person name="Arai W."/>
            <person name="Tsubouchi T."/>
            <person name="Morono Y."/>
            <person name="Uchiyama I."/>
            <person name="Ito T."/>
            <person name="Fujiyama A."/>
            <person name="Inagaki F."/>
            <person name="Takami H."/>
        </authorList>
    </citation>
    <scope>NUCLEOTIDE SEQUENCE</scope>
    <source>
        <strain evidence="1">Expedition CK06-06</strain>
    </source>
</reference>
<dbReference type="Gene3D" id="2.60.120.200">
    <property type="match status" value="1"/>
</dbReference>
<dbReference type="AlphaFoldDB" id="X0Y854"/>
<feature type="non-terminal residue" evidence="1">
    <location>
        <position position="213"/>
    </location>
</feature>
<dbReference type="EMBL" id="BARS01054845">
    <property type="protein sequence ID" value="GAG52049.1"/>
    <property type="molecule type" value="Genomic_DNA"/>
</dbReference>
<protein>
    <recommendedName>
        <fullName evidence="2">LamG-like jellyroll fold domain-containing protein</fullName>
    </recommendedName>
</protein>
<dbReference type="InterPro" id="IPR013320">
    <property type="entry name" value="ConA-like_dom_sf"/>
</dbReference>
<gene>
    <name evidence="1" type="ORF">S01H1_81102</name>
</gene>
<feature type="non-terminal residue" evidence="1">
    <location>
        <position position="1"/>
    </location>
</feature>
<sequence length="213" mass="24573">GIFYDYIDLPRGNMTSGQSEISLEFWIKPDEWTSDNFIWDEYIDDYWQFSISCGKWYTRDNSTGTEGSRDNDLSLPSITEGEWHHMAFIYSVSQGIKSIYLDGEIYTSTNISIEKLTSERDRARIGYATEGEYYDGMLDEIRISHFANSPGWIATVYVNQLNPNDFYFIGDEECFDGQENFNISISTGWNLISLPSNKSMNMIDIVVNYLSSN</sequence>